<dbReference type="EMBL" id="CP060828">
    <property type="protein sequence ID" value="QNP71059.1"/>
    <property type="molecule type" value="Genomic_DNA"/>
</dbReference>
<proteinExistence type="predicted"/>
<organism evidence="2 3">
    <name type="scientific">Streptomyces roseirectus</name>
    <dbReference type="NCBI Taxonomy" id="2768066"/>
    <lineage>
        <taxon>Bacteria</taxon>
        <taxon>Bacillati</taxon>
        <taxon>Actinomycetota</taxon>
        <taxon>Actinomycetes</taxon>
        <taxon>Kitasatosporales</taxon>
        <taxon>Streptomycetaceae</taxon>
        <taxon>Streptomyces</taxon>
    </lineage>
</organism>
<protein>
    <recommendedName>
        <fullName evidence="4">AG1 protein</fullName>
    </recommendedName>
</protein>
<evidence type="ECO:0000256" key="1">
    <source>
        <dbReference type="SAM" id="MobiDB-lite"/>
    </source>
</evidence>
<name>A0A7H0IE43_9ACTN</name>
<evidence type="ECO:0008006" key="4">
    <source>
        <dbReference type="Google" id="ProtNLM"/>
    </source>
</evidence>
<sequence length="148" mass="15764">MAWDEWEQLKAAAAQRQSTGMQLNSHLSDSDGGPSQGDLRVRNADLEAVGKAAHDLFDDFGVYSRHAQIASEAAAGGLKSEGYALGAALGHVATRWSEQSRSLLDACAHISNHLRYTQTLHGGADSYIGGAVSSISVLDRGFDERKGH</sequence>
<evidence type="ECO:0000313" key="3">
    <source>
        <dbReference type="Proteomes" id="UP000516052"/>
    </source>
</evidence>
<reference evidence="2 3" key="1">
    <citation type="submission" date="2020-08" db="EMBL/GenBank/DDBJ databases">
        <title>A novel species.</title>
        <authorList>
            <person name="Gao J."/>
        </authorList>
    </citation>
    <scope>NUCLEOTIDE SEQUENCE [LARGE SCALE GENOMIC DNA]</scope>
    <source>
        <strain evidence="2 3">CRXT-G-22</strain>
    </source>
</reference>
<evidence type="ECO:0000313" key="2">
    <source>
        <dbReference type="EMBL" id="QNP71059.1"/>
    </source>
</evidence>
<dbReference type="KEGG" id="sroi:IAG44_17540"/>
<accession>A0A7H0IE43</accession>
<gene>
    <name evidence="2" type="ORF">IAG44_17540</name>
</gene>
<feature type="compositionally biased region" description="Polar residues" evidence="1">
    <location>
        <begin position="15"/>
        <end position="27"/>
    </location>
</feature>
<feature type="region of interest" description="Disordered" evidence="1">
    <location>
        <begin position="13"/>
        <end position="39"/>
    </location>
</feature>
<keyword evidence="3" id="KW-1185">Reference proteome</keyword>
<dbReference type="AlphaFoldDB" id="A0A7H0IE43"/>
<dbReference type="Proteomes" id="UP000516052">
    <property type="component" value="Chromosome"/>
</dbReference>